<feature type="transmembrane region" description="Helical" evidence="7">
    <location>
        <begin position="157"/>
        <end position="180"/>
    </location>
</feature>
<keyword evidence="9" id="KW-1185">Reference proteome</keyword>
<dbReference type="PROSITE" id="PS50216">
    <property type="entry name" value="DHHC"/>
    <property type="match status" value="1"/>
</dbReference>
<evidence type="ECO:0000313" key="9">
    <source>
        <dbReference type="Proteomes" id="UP000515125"/>
    </source>
</evidence>
<reference evidence="10" key="1">
    <citation type="submission" date="2025-08" db="UniProtKB">
        <authorList>
            <consortium name="RefSeq"/>
        </authorList>
    </citation>
    <scope>IDENTIFICATION</scope>
</reference>
<feature type="domain" description="Palmitoyltransferase DHHC" evidence="8">
    <location>
        <begin position="70"/>
        <end position="194"/>
    </location>
</feature>
<dbReference type="InterPro" id="IPR039859">
    <property type="entry name" value="PFA4/ZDH16/20/ERF2-like"/>
</dbReference>
<name>A0A6P6RQ92_9EIME</name>
<evidence type="ECO:0000256" key="4">
    <source>
        <dbReference type="ARBA" id="ARBA00022989"/>
    </source>
</evidence>
<dbReference type="PANTHER" id="PTHR12246">
    <property type="entry name" value="PALMITOYLTRANSFERASE ZDHHC16"/>
    <property type="match status" value="1"/>
</dbReference>
<evidence type="ECO:0000256" key="7">
    <source>
        <dbReference type="RuleBase" id="RU079119"/>
    </source>
</evidence>
<dbReference type="GO" id="GO:0016020">
    <property type="term" value="C:membrane"/>
    <property type="evidence" value="ECO:0007669"/>
    <property type="project" value="UniProtKB-SubCell"/>
</dbReference>
<keyword evidence="2 7" id="KW-0808">Transferase</keyword>
<evidence type="ECO:0000313" key="10">
    <source>
        <dbReference type="RefSeq" id="XP_026189719.1"/>
    </source>
</evidence>
<feature type="transmembrane region" description="Helical" evidence="7">
    <location>
        <begin position="116"/>
        <end position="137"/>
    </location>
</feature>
<dbReference type="Pfam" id="PF01529">
    <property type="entry name" value="DHHC"/>
    <property type="match status" value="1"/>
</dbReference>
<gene>
    <name evidence="10" type="primary">LOC113146477</name>
</gene>
<accession>A0A6P6RQ92</accession>
<comment type="domain">
    <text evidence="7">The DHHC domain is required for palmitoyltransferase activity.</text>
</comment>
<protein>
    <recommendedName>
        <fullName evidence="7">Palmitoyltransferase</fullName>
        <ecNumber evidence="7">2.3.1.225</ecNumber>
    </recommendedName>
</protein>
<dbReference type="RefSeq" id="XP_026189719.1">
    <property type="nucleotide sequence ID" value="XM_026333934.1"/>
</dbReference>
<dbReference type="GeneID" id="113146477"/>
<comment type="similarity">
    <text evidence="7">Belongs to the DHHC palmitoyltransferase family.</text>
</comment>
<evidence type="ECO:0000256" key="1">
    <source>
        <dbReference type="ARBA" id="ARBA00004141"/>
    </source>
</evidence>
<comment type="subcellular location">
    <subcellularLocation>
        <location evidence="1">Membrane</location>
        <topology evidence="1">Multi-pass membrane protein</topology>
    </subcellularLocation>
</comment>
<organism evidence="9 10">
    <name type="scientific">Cyclospora cayetanensis</name>
    <dbReference type="NCBI Taxonomy" id="88456"/>
    <lineage>
        <taxon>Eukaryota</taxon>
        <taxon>Sar</taxon>
        <taxon>Alveolata</taxon>
        <taxon>Apicomplexa</taxon>
        <taxon>Conoidasida</taxon>
        <taxon>Coccidia</taxon>
        <taxon>Eucoccidiorida</taxon>
        <taxon>Eimeriorina</taxon>
        <taxon>Eimeriidae</taxon>
        <taxon>Cyclospora</taxon>
    </lineage>
</organism>
<dbReference type="AlphaFoldDB" id="A0A6P6RQ92"/>
<keyword evidence="3 7" id="KW-0812">Transmembrane</keyword>
<dbReference type="Proteomes" id="UP000515125">
    <property type="component" value="Unplaced"/>
</dbReference>
<evidence type="ECO:0000256" key="3">
    <source>
        <dbReference type="ARBA" id="ARBA00022692"/>
    </source>
</evidence>
<dbReference type="EC" id="2.3.1.225" evidence="7"/>
<evidence type="ECO:0000256" key="5">
    <source>
        <dbReference type="ARBA" id="ARBA00023136"/>
    </source>
</evidence>
<evidence type="ECO:0000256" key="6">
    <source>
        <dbReference type="ARBA" id="ARBA00023315"/>
    </source>
</evidence>
<dbReference type="InterPro" id="IPR001594">
    <property type="entry name" value="Palmitoyltrfase_DHHC"/>
</dbReference>
<keyword evidence="4 7" id="KW-1133">Transmembrane helix</keyword>
<comment type="catalytic activity">
    <reaction evidence="7">
        <text>L-cysteinyl-[protein] + hexadecanoyl-CoA = S-hexadecanoyl-L-cysteinyl-[protein] + CoA</text>
        <dbReference type="Rhea" id="RHEA:36683"/>
        <dbReference type="Rhea" id="RHEA-COMP:10131"/>
        <dbReference type="Rhea" id="RHEA-COMP:11032"/>
        <dbReference type="ChEBI" id="CHEBI:29950"/>
        <dbReference type="ChEBI" id="CHEBI:57287"/>
        <dbReference type="ChEBI" id="CHEBI:57379"/>
        <dbReference type="ChEBI" id="CHEBI:74151"/>
        <dbReference type="EC" id="2.3.1.225"/>
    </reaction>
</comment>
<evidence type="ECO:0000256" key="2">
    <source>
        <dbReference type="ARBA" id="ARBA00022679"/>
    </source>
</evidence>
<evidence type="ECO:0000259" key="8">
    <source>
        <dbReference type="Pfam" id="PF01529"/>
    </source>
</evidence>
<sequence length="279" mass="31454">MSPLTGSEIVQGSYELIAFAALTFLFMLSYWLAVVTPAGSIPKTHEWALRDEAPSGTGVSKPVETKRSGGRRACKWCCQSKPDRAHHCRVCRSCVLKMDHHCPWIFNCVGWGNHKFFLLSLVWGAALALFVAITMLVSVRKAIKSEEASFERVFMLLFAETLDIFLCALILGFLIFHSFLVVNAITTIEFCEKQFRKSPFDSTLEVSWSHGFWKNFTDAFGPDPLLWFFPVDNRFGDGTTFTPGSSLHYDSVNVEKHVNRTLSASRRYKGFSPIVDDDS</sequence>
<dbReference type="GO" id="GO:0019706">
    <property type="term" value="F:protein-cysteine S-palmitoyltransferase activity"/>
    <property type="evidence" value="ECO:0007669"/>
    <property type="project" value="UniProtKB-EC"/>
</dbReference>
<dbReference type="OrthoDB" id="9909019at2759"/>
<feature type="transmembrane region" description="Helical" evidence="7">
    <location>
        <begin position="12"/>
        <end position="33"/>
    </location>
</feature>
<proteinExistence type="inferred from homology"/>
<keyword evidence="5 7" id="KW-0472">Membrane</keyword>
<keyword evidence="6 7" id="KW-0012">Acyltransferase</keyword>